<evidence type="ECO:0000313" key="2">
    <source>
        <dbReference type="EMBL" id="KAL2793937.1"/>
    </source>
</evidence>
<dbReference type="PROSITE" id="PS51186">
    <property type="entry name" value="GNAT"/>
    <property type="match status" value="1"/>
</dbReference>
<dbReference type="Gene3D" id="3.40.630.30">
    <property type="match status" value="1"/>
</dbReference>
<dbReference type="Pfam" id="PF00583">
    <property type="entry name" value="Acetyltransf_1"/>
    <property type="match status" value="1"/>
</dbReference>
<protein>
    <recommendedName>
        <fullName evidence="1">N-acetyltransferase domain-containing protein</fullName>
    </recommendedName>
</protein>
<reference evidence="2 3" key="1">
    <citation type="submission" date="2024-07" db="EMBL/GenBank/DDBJ databases">
        <title>Section-level genome sequencing and comparative genomics of Aspergillus sections Usti and Cavernicolus.</title>
        <authorList>
            <consortium name="Lawrence Berkeley National Laboratory"/>
            <person name="Nybo J.L."/>
            <person name="Vesth T.C."/>
            <person name="Theobald S."/>
            <person name="Frisvad J.C."/>
            <person name="Larsen T.O."/>
            <person name="Kjaerboelling I."/>
            <person name="Rothschild-Mancinelli K."/>
            <person name="Lyhne E.K."/>
            <person name="Kogle M.E."/>
            <person name="Barry K."/>
            <person name="Clum A."/>
            <person name="Na H."/>
            <person name="Ledsgaard L."/>
            <person name="Lin J."/>
            <person name="Lipzen A."/>
            <person name="Kuo A."/>
            <person name="Riley R."/>
            <person name="Mondo S."/>
            <person name="Labutti K."/>
            <person name="Haridas S."/>
            <person name="Pangalinan J."/>
            <person name="Salamov A.A."/>
            <person name="Simmons B.A."/>
            <person name="Magnuson J.K."/>
            <person name="Chen J."/>
            <person name="Drula E."/>
            <person name="Henrissat B."/>
            <person name="Wiebenga A."/>
            <person name="Lubbers R.J."/>
            <person name="Gomes A.C."/>
            <person name="Makela M.R."/>
            <person name="Stajich J."/>
            <person name="Grigoriev I.V."/>
            <person name="Mortensen U.H."/>
            <person name="De Vries R.P."/>
            <person name="Baker S.E."/>
            <person name="Andersen M.R."/>
        </authorList>
    </citation>
    <scope>NUCLEOTIDE SEQUENCE [LARGE SCALE GENOMIC DNA]</scope>
    <source>
        <strain evidence="2 3">CBS 209.92</strain>
    </source>
</reference>
<comment type="caution">
    <text evidence="2">The sequence shown here is derived from an EMBL/GenBank/DDBJ whole genome shotgun (WGS) entry which is preliminary data.</text>
</comment>
<dbReference type="PANTHER" id="PTHR42791">
    <property type="entry name" value="GNAT FAMILY ACETYLTRANSFERASE"/>
    <property type="match status" value="1"/>
</dbReference>
<evidence type="ECO:0000259" key="1">
    <source>
        <dbReference type="PROSITE" id="PS51186"/>
    </source>
</evidence>
<gene>
    <name evidence="2" type="ORF">BJX66DRAFT_351492</name>
</gene>
<dbReference type="CDD" id="cd04301">
    <property type="entry name" value="NAT_SF"/>
    <property type="match status" value="1"/>
</dbReference>
<keyword evidence="3" id="KW-1185">Reference proteome</keyword>
<dbReference type="Proteomes" id="UP001610563">
    <property type="component" value="Unassembled WGS sequence"/>
</dbReference>
<dbReference type="InterPro" id="IPR052523">
    <property type="entry name" value="Trichothecene_AcTrans"/>
</dbReference>
<evidence type="ECO:0000313" key="3">
    <source>
        <dbReference type="Proteomes" id="UP001610563"/>
    </source>
</evidence>
<dbReference type="InterPro" id="IPR016181">
    <property type="entry name" value="Acyl_CoA_acyltransferase"/>
</dbReference>
<dbReference type="InterPro" id="IPR000182">
    <property type="entry name" value="GNAT_dom"/>
</dbReference>
<feature type="domain" description="N-acetyltransferase" evidence="1">
    <location>
        <begin position="56"/>
        <end position="222"/>
    </location>
</feature>
<organism evidence="2 3">
    <name type="scientific">Aspergillus keveii</name>
    <dbReference type="NCBI Taxonomy" id="714993"/>
    <lineage>
        <taxon>Eukaryota</taxon>
        <taxon>Fungi</taxon>
        <taxon>Dikarya</taxon>
        <taxon>Ascomycota</taxon>
        <taxon>Pezizomycotina</taxon>
        <taxon>Eurotiomycetes</taxon>
        <taxon>Eurotiomycetidae</taxon>
        <taxon>Eurotiales</taxon>
        <taxon>Aspergillaceae</taxon>
        <taxon>Aspergillus</taxon>
        <taxon>Aspergillus subgen. Nidulantes</taxon>
    </lineage>
</organism>
<dbReference type="EMBL" id="JBFTWV010000051">
    <property type="protein sequence ID" value="KAL2793937.1"/>
    <property type="molecule type" value="Genomic_DNA"/>
</dbReference>
<accession>A0ABR4G4I8</accession>
<name>A0ABR4G4I8_9EURO</name>
<dbReference type="PANTHER" id="PTHR42791:SF4">
    <property type="entry name" value="ACETYLTRANSFERASE, GNAT FAMILY FAMILY (AFU_ORTHOLOGUE AFUA_4G09540)-RELATED"/>
    <property type="match status" value="1"/>
</dbReference>
<sequence>MSTPPQSPSYILTHFTPSHIPQTSELLFSSKLGLTINRLLFKNWPNEAVQRRNYTAVLESLPRSGVEALSVLDEDSGEVLGHLSLTRKMPAERKEEDKGEEKAVKEQEVPDIFTPEVLSAVQAAVSELSSGLEGVDHLEITYIIVSPTHRGRGIGKMLMEYVLEKAKTLDIPVALSSEPQVYSFFRRWGFEDTKHVDFDLAKWAPPYSGFGVFRLAGMIWYP</sequence>
<proteinExistence type="predicted"/>
<dbReference type="SUPFAM" id="SSF55729">
    <property type="entry name" value="Acyl-CoA N-acyltransferases (Nat)"/>
    <property type="match status" value="1"/>
</dbReference>